<dbReference type="PANTHER" id="PTHR33592:SF3">
    <property type="entry name" value="TRANSMEMBRANE PROTEIN"/>
    <property type="match status" value="1"/>
</dbReference>
<dbReference type="PANTHER" id="PTHR33592">
    <property type="entry name" value="TRANSMEMBRANE PROTEIN"/>
    <property type="match status" value="1"/>
</dbReference>
<name>A0AAQ3RTP4_VIGMU</name>
<gene>
    <name evidence="3" type="ORF">V8G54_019378</name>
</gene>
<evidence type="ECO:0000313" key="4">
    <source>
        <dbReference type="Proteomes" id="UP001374535"/>
    </source>
</evidence>
<accession>A0AAQ3RTP4</accession>
<dbReference type="EMBL" id="CP144695">
    <property type="protein sequence ID" value="WVZ06032.1"/>
    <property type="molecule type" value="Genomic_DNA"/>
</dbReference>
<sequence>MALSKRMILLAILLIIFFTIFVAFPQPGAACRTLQEDQWLRQSNGILLQVLPRGPVKPSSPDPPNTYLPFQSDIKIQQKEMALSLRRVLFIMVVMIFTILVCFPEVGAAGRALAEDQWLRENNGIMLLQSLPRGPLKPSSPDPIHP</sequence>
<keyword evidence="2" id="KW-0732">Signal</keyword>
<evidence type="ECO:0000313" key="3">
    <source>
        <dbReference type="EMBL" id="WVZ06032.1"/>
    </source>
</evidence>
<feature type="signal peptide" evidence="2">
    <location>
        <begin position="1"/>
        <end position="30"/>
    </location>
</feature>
<feature type="chain" id="PRO_5042819521" description="Transmembrane protein" evidence="2">
    <location>
        <begin position="31"/>
        <end position="146"/>
    </location>
</feature>
<proteinExistence type="predicted"/>
<reference evidence="3 4" key="1">
    <citation type="journal article" date="2023" name="Life. Sci Alliance">
        <title>Evolutionary insights into 3D genome organization and epigenetic landscape of Vigna mungo.</title>
        <authorList>
            <person name="Junaid A."/>
            <person name="Singh B."/>
            <person name="Bhatia S."/>
        </authorList>
    </citation>
    <scope>NUCLEOTIDE SEQUENCE [LARGE SCALE GENOMIC DNA]</scope>
    <source>
        <strain evidence="3">Urdbean</strain>
    </source>
</reference>
<protein>
    <recommendedName>
        <fullName evidence="5">Transmembrane protein</fullName>
    </recommendedName>
</protein>
<feature type="transmembrane region" description="Helical" evidence="1">
    <location>
        <begin position="88"/>
        <end position="110"/>
    </location>
</feature>
<keyword evidence="4" id="KW-1185">Reference proteome</keyword>
<organism evidence="3 4">
    <name type="scientific">Vigna mungo</name>
    <name type="common">Black gram</name>
    <name type="synonym">Phaseolus mungo</name>
    <dbReference type="NCBI Taxonomy" id="3915"/>
    <lineage>
        <taxon>Eukaryota</taxon>
        <taxon>Viridiplantae</taxon>
        <taxon>Streptophyta</taxon>
        <taxon>Embryophyta</taxon>
        <taxon>Tracheophyta</taxon>
        <taxon>Spermatophyta</taxon>
        <taxon>Magnoliopsida</taxon>
        <taxon>eudicotyledons</taxon>
        <taxon>Gunneridae</taxon>
        <taxon>Pentapetalae</taxon>
        <taxon>rosids</taxon>
        <taxon>fabids</taxon>
        <taxon>Fabales</taxon>
        <taxon>Fabaceae</taxon>
        <taxon>Papilionoideae</taxon>
        <taxon>50 kb inversion clade</taxon>
        <taxon>NPAAA clade</taxon>
        <taxon>indigoferoid/millettioid clade</taxon>
        <taxon>Phaseoleae</taxon>
        <taxon>Vigna</taxon>
    </lineage>
</organism>
<keyword evidence="1" id="KW-0812">Transmembrane</keyword>
<keyword evidence="1" id="KW-0472">Membrane</keyword>
<evidence type="ECO:0000256" key="2">
    <source>
        <dbReference type="SAM" id="SignalP"/>
    </source>
</evidence>
<dbReference type="AlphaFoldDB" id="A0AAQ3RTP4"/>
<keyword evidence="1" id="KW-1133">Transmembrane helix</keyword>
<evidence type="ECO:0008006" key="5">
    <source>
        <dbReference type="Google" id="ProtNLM"/>
    </source>
</evidence>
<dbReference type="Proteomes" id="UP001374535">
    <property type="component" value="Chromosome 6"/>
</dbReference>
<evidence type="ECO:0000256" key="1">
    <source>
        <dbReference type="SAM" id="Phobius"/>
    </source>
</evidence>